<evidence type="ECO:0000313" key="8">
    <source>
        <dbReference type="Proteomes" id="UP000197528"/>
    </source>
</evidence>
<comment type="caution">
    <text evidence="7">The sequence shown here is derived from an EMBL/GenBank/DDBJ whole genome shotgun (WGS) entry which is preliminary data.</text>
</comment>
<dbReference type="RefSeq" id="WP_088524824.1">
    <property type="nucleotide sequence ID" value="NZ_NGUP01000001.1"/>
</dbReference>
<dbReference type="GO" id="GO:0047804">
    <property type="term" value="F:cysteine-S-conjugate beta-lyase activity"/>
    <property type="evidence" value="ECO:0007669"/>
    <property type="project" value="UniProtKB-EC"/>
</dbReference>
<dbReference type="InterPro" id="IPR004839">
    <property type="entry name" value="Aminotransferase_I/II_large"/>
</dbReference>
<dbReference type="InterPro" id="IPR015424">
    <property type="entry name" value="PyrdxlP-dep_Trfase"/>
</dbReference>
<evidence type="ECO:0000256" key="4">
    <source>
        <dbReference type="ARBA" id="ARBA00023239"/>
    </source>
</evidence>
<comment type="cofactor">
    <cofactor evidence="1">
        <name>pyridoxal 5'-phosphate</name>
        <dbReference type="ChEBI" id="CHEBI:597326"/>
    </cofactor>
</comment>
<dbReference type="InterPro" id="IPR027619">
    <property type="entry name" value="C-S_lyase_PatB-like"/>
</dbReference>
<evidence type="ECO:0000256" key="5">
    <source>
        <dbReference type="ARBA" id="ARBA00037974"/>
    </source>
</evidence>
<gene>
    <name evidence="7" type="ORF">CBI31_02465</name>
</gene>
<feature type="domain" description="Aminotransferase class I/classII large" evidence="6">
    <location>
        <begin position="27"/>
        <end position="373"/>
    </location>
</feature>
<protein>
    <recommendedName>
        <fullName evidence="2">cysteine-S-conjugate beta-lyase</fullName>
        <ecNumber evidence="2">4.4.1.13</ecNumber>
    </recommendedName>
</protein>
<comment type="similarity">
    <text evidence="5">Belongs to the class-II pyridoxal-phosphate-dependent aminotransferase family. MalY/PatB cystathionine beta-lyase subfamily.</text>
</comment>
<dbReference type="Pfam" id="PF00155">
    <property type="entry name" value="Aminotran_1_2"/>
    <property type="match status" value="1"/>
</dbReference>
<dbReference type="InterPro" id="IPR015422">
    <property type="entry name" value="PyrdxlP-dep_Trfase_small"/>
</dbReference>
<dbReference type="InterPro" id="IPR051798">
    <property type="entry name" value="Class-II_PLP-Dep_Aminotrans"/>
</dbReference>
<dbReference type="AlphaFoldDB" id="A0A254Q882"/>
<keyword evidence="3" id="KW-0663">Pyridoxal phosphate</keyword>
<dbReference type="PANTHER" id="PTHR43525">
    <property type="entry name" value="PROTEIN MALY"/>
    <property type="match status" value="1"/>
</dbReference>
<keyword evidence="8" id="KW-1185">Reference proteome</keyword>
<dbReference type="GO" id="GO:0030170">
    <property type="term" value="F:pyridoxal phosphate binding"/>
    <property type="evidence" value="ECO:0007669"/>
    <property type="project" value="InterPro"/>
</dbReference>
<dbReference type="CDD" id="cd00609">
    <property type="entry name" value="AAT_like"/>
    <property type="match status" value="1"/>
</dbReference>
<dbReference type="NCBIfam" id="TIGR04350">
    <property type="entry name" value="C_S_lyase_PatB"/>
    <property type="match status" value="1"/>
</dbReference>
<organism evidence="7 8">
    <name type="scientific">Polynucleobacter campilacus</name>
    <dbReference type="NCBI Taxonomy" id="1743163"/>
    <lineage>
        <taxon>Bacteria</taxon>
        <taxon>Pseudomonadati</taxon>
        <taxon>Pseudomonadota</taxon>
        <taxon>Betaproteobacteria</taxon>
        <taxon>Burkholderiales</taxon>
        <taxon>Burkholderiaceae</taxon>
        <taxon>Polynucleobacter</taxon>
    </lineage>
</organism>
<dbReference type="OrthoDB" id="9803354at2"/>
<dbReference type="Proteomes" id="UP000197528">
    <property type="component" value="Unassembled WGS sequence"/>
</dbReference>
<proteinExistence type="inferred from homology"/>
<dbReference type="EMBL" id="NGUP01000001">
    <property type="protein sequence ID" value="OWS71117.1"/>
    <property type="molecule type" value="Genomic_DNA"/>
</dbReference>
<sequence length="379" mass="43191">MAFDFDTPTNRLETDSIRWDSFNSQQVLPLWVADMDFQSPPCVIKALSNRVQQGIFGYTHSPHQMNAMIADYLKEQYQWEVDPDWIVILPSVVSGLYTTVQQLTSSDESVLIPNPVYHHLRLACSSANRLFQEMPLELKKERWVLPNNQLQDLVKAKTKLALFCNPQNPGSTVFTREELKEFGNFCIQNHLWICSDEIHAGLVLEEDKKHIPLASISKEISEKTITLMSLNKTFNFPGIGLAWAVAENPTLRKAIQVGLHQTIAPPSLLAYTVTMAAIKEGEPWRLELIEYLRSNRDLIHEKINGIKGLSIDKMEGSYLAWIDCTNLNHQNPYQLFLDNGLATSPGSQFNREKFVRLNFGTQRARLNQALDIIEYCASL</sequence>
<accession>A0A254Q882</accession>
<evidence type="ECO:0000256" key="3">
    <source>
        <dbReference type="ARBA" id="ARBA00022898"/>
    </source>
</evidence>
<dbReference type="PANTHER" id="PTHR43525:SF1">
    <property type="entry name" value="PROTEIN MALY"/>
    <property type="match status" value="1"/>
</dbReference>
<dbReference type="SUPFAM" id="SSF53383">
    <property type="entry name" value="PLP-dependent transferases"/>
    <property type="match status" value="1"/>
</dbReference>
<evidence type="ECO:0000256" key="1">
    <source>
        <dbReference type="ARBA" id="ARBA00001933"/>
    </source>
</evidence>
<dbReference type="InterPro" id="IPR015421">
    <property type="entry name" value="PyrdxlP-dep_Trfase_major"/>
</dbReference>
<evidence type="ECO:0000313" key="7">
    <source>
        <dbReference type="EMBL" id="OWS71117.1"/>
    </source>
</evidence>
<evidence type="ECO:0000256" key="2">
    <source>
        <dbReference type="ARBA" id="ARBA00012224"/>
    </source>
</evidence>
<dbReference type="Gene3D" id="3.90.1150.10">
    <property type="entry name" value="Aspartate Aminotransferase, domain 1"/>
    <property type="match status" value="1"/>
</dbReference>
<keyword evidence="4" id="KW-0456">Lyase</keyword>
<reference evidence="7 8" key="1">
    <citation type="submission" date="2017-05" db="EMBL/GenBank/DDBJ databases">
        <title>Genome of Polynucleobacter sp. MWH-Feld-100.</title>
        <authorList>
            <person name="Hahn M.W."/>
        </authorList>
    </citation>
    <scope>NUCLEOTIDE SEQUENCE [LARGE SCALE GENOMIC DNA]</scope>
    <source>
        <strain evidence="7 8">MWH-Feld-100</strain>
    </source>
</reference>
<dbReference type="Gene3D" id="3.40.640.10">
    <property type="entry name" value="Type I PLP-dependent aspartate aminotransferase-like (Major domain)"/>
    <property type="match status" value="1"/>
</dbReference>
<evidence type="ECO:0000259" key="6">
    <source>
        <dbReference type="Pfam" id="PF00155"/>
    </source>
</evidence>
<dbReference type="EC" id="4.4.1.13" evidence="2"/>
<name>A0A254Q882_9BURK</name>